<keyword evidence="3" id="KW-1185">Reference proteome</keyword>
<evidence type="ECO:0000313" key="2">
    <source>
        <dbReference type="EMBL" id="RXW20196.1"/>
    </source>
</evidence>
<dbReference type="OrthoDB" id="3016924at2759"/>
<proteinExistence type="predicted"/>
<gene>
    <name evidence="2" type="ORF">EST38_g5656</name>
</gene>
<reference evidence="2 3" key="1">
    <citation type="submission" date="2019-01" db="EMBL/GenBank/DDBJ databases">
        <title>Draft genome sequence of Psathyrella aberdarensis IHI B618.</title>
        <authorList>
            <person name="Buettner E."/>
            <person name="Kellner H."/>
        </authorList>
    </citation>
    <scope>NUCLEOTIDE SEQUENCE [LARGE SCALE GENOMIC DNA]</scope>
    <source>
        <strain evidence="2 3">IHI B618</strain>
    </source>
</reference>
<name>A0A4Q2DLM4_9AGAR</name>
<dbReference type="AlphaFoldDB" id="A0A4Q2DLM4"/>
<feature type="signal peptide" evidence="1">
    <location>
        <begin position="1"/>
        <end position="19"/>
    </location>
</feature>
<comment type="caution">
    <text evidence="2">The sequence shown here is derived from an EMBL/GenBank/DDBJ whole genome shotgun (WGS) entry which is preliminary data.</text>
</comment>
<evidence type="ECO:0000256" key="1">
    <source>
        <dbReference type="SAM" id="SignalP"/>
    </source>
</evidence>
<accession>A0A4Q2DLM4</accession>
<evidence type="ECO:0008006" key="4">
    <source>
        <dbReference type="Google" id="ProtNLM"/>
    </source>
</evidence>
<sequence length="182" mass="18378">MHLKAGFISMVFTAATVSAATLQGGSTLIARGPCTDLCNLISAADTQCKAESNYDKCFCTATNLMHLDNCYACLVMGVEANAETNSLITGDSTAIGADSIKADGEKAHKQFLDGCKASGFALNGSNESGKGVSGTMGTTAGSSTTTGTTVGISTASNNAGFKLKELGGASLLVLTTPAWSLL</sequence>
<organism evidence="2 3">
    <name type="scientific">Candolleomyces aberdarensis</name>
    <dbReference type="NCBI Taxonomy" id="2316362"/>
    <lineage>
        <taxon>Eukaryota</taxon>
        <taxon>Fungi</taxon>
        <taxon>Dikarya</taxon>
        <taxon>Basidiomycota</taxon>
        <taxon>Agaricomycotina</taxon>
        <taxon>Agaricomycetes</taxon>
        <taxon>Agaricomycetidae</taxon>
        <taxon>Agaricales</taxon>
        <taxon>Agaricineae</taxon>
        <taxon>Psathyrellaceae</taxon>
        <taxon>Candolleomyces</taxon>
    </lineage>
</organism>
<keyword evidence="1" id="KW-0732">Signal</keyword>
<protein>
    <recommendedName>
        <fullName evidence="4">Extracellular membrane protein CFEM domain-containing protein</fullName>
    </recommendedName>
</protein>
<evidence type="ECO:0000313" key="3">
    <source>
        <dbReference type="Proteomes" id="UP000290288"/>
    </source>
</evidence>
<dbReference type="EMBL" id="SDEE01000161">
    <property type="protein sequence ID" value="RXW20196.1"/>
    <property type="molecule type" value="Genomic_DNA"/>
</dbReference>
<feature type="chain" id="PRO_5020870963" description="Extracellular membrane protein CFEM domain-containing protein" evidence="1">
    <location>
        <begin position="20"/>
        <end position="182"/>
    </location>
</feature>
<dbReference type="Proteomes" id="UP000290288">
    <property type="component" value="Unassembled WGS sequence"/>
</dbReference>